<evidence type="ECO:0000313" key="7">
    <source>
        <dbReference type="Proteomes" id="UP000557656"/>
    </source>
</evidence>
<name>A0ABX1UG68_9SPHN</name>
<evidence type="ECO:0000256" key="3">
    <source>
        <dbReference type="ARBA" id="ARBA00022679"/>
    </source>
</evidence>
<evidence type="ECO:0000256" key="1">
    <source>
        <dbReference type="ARBA" id="ARBA00011900"/>
    </source>
</evidence>
<sequence>MPGQKRMDLEAAAKPVSCLGLTFENENARREHFRDLLREHLSNPQFHATPGFPKASDDAIVELSDPPYYTACPNPFMAQLIENAAPDDGNPYYRTPLAVDVAEGKNDPIYNLHSYHTKVPPRAIMRYILHYTKPGDLVLDSFCGTGMTGVASQLCGDASVIKELGFKVDPQGKVFQHGSSDPCSQVGARVPVLLDLSPAATFITNAYNTPQRLLKNACLRRRWRRDSLLADGKGSRT</sequence>
<comment type="catalytic activity">
    <reaction evidence="4">
        <text>a 2'-deoxyadenosine in DNA + S-adenosyl-L-methionine = an N(6)-methyl-2'-deoxyadenosine in DNA + S-adenosyl-L-homocysteine + H(+)</text>
        <dbReference type="Rhea" id="RHEA:15197"/>
        <dbReference type="Rhea" id="RHEA-COMP:12418"/>
        <dbReference type="Rhea" id="RHEA-COMP:12419"/>
        <dbReference type="ChEBI" id="CHEBI:15378"/>
        <dbReference type="ChEBI" id="CHEBI:57856"/>
        <dbReference type="ChEBI" id="CHEBI:59789"/>
        <dbReference type="ChEBI" id="CHEBI:90615"/>
        <dbReference type="ChEBI" id="CHEBI:90616"/>
        <dbReference type="EC" id="2.1.1.72"/>
    </reaction>
</comment>
<keyword evidence="7" id="KW-1185">Reference proteome</keyword>
<evidence type="ECO:0000256" key="4">
    <source>
        <dbReference type="ARBA" id="ARBA00047942"/>
    </source>
</evidence>
<keyword evidence="3" id="KW-0808">Transferase</keyword>
<gene>
    <name evidence="6" type="ORF">HKX05_07225</name>
</gene>
<dbReference type="Gene3D" id="3.40.50.150">
    <property type="entry name" value="Vaccinia Virus protein VP39"/>
    <property type="match status" value="1"/>
</dbReference>
<reference evidence="6 7" key="1">
    <citation type="submission" date="2020-05" db="EMBL/GenBank/DDBJ databases">
        <title>Draft Genome Sequences of Sphingomonas sp. Isolated from the International Space Station.</title>
        <authorList>
            <person name="Bijlani S."/>
            <person name="Singh N.K."/>
            <person name="Mason C.E."/>
            <person name="Wang C.C."/>
            <person name="Venkateswaran K."/>
        </authorList>
    </citation>
    <scope>NUCLEOTIDE SEQUENCE [LARGE SCALE GENOMIC DNA]</scope>
    <source>
        <strain evidence="6 7">IIF7SW-B5</strain>
    </source>
</reference>
<evidence type="ECO:0000313" key="6">
    <source>
        <dbReference type="EMBL" id="NNG53139.1"/>
    </source>
</evidence>
<organism evidence="6 7">
    <name type="scientific">Sphingomonas sanguinis</name>
    <dbReference type="NCBI Taxonomy" id="33051"/>
    <lineage>
        <taxon>Bacteria</taxon>
        <taxon>Pseudomonadati</taxon>
        <taxon>Pseudomonadota</taxon>
        <taxon>Alphaproteobacteria</taxon>
        <taxon>Sphingomonadales</taxon>
        <taxon>Sphingomonadaceae</taxon>
        <taxon>Sphingomonas</taxon>
    </lineage>
</organism>
<dbReference type="InterPro" id="IPR002941">
    <property type="entry name" value="DNA_methylase_N4/N6"/>
</dbReference>
<dbReference type="InterPro" id="IPR029063">
    <property type="entry name" value="SAM-dependent_MTases_sf"/>
</dbReference>
<dbReference type="Proteomes" id="UP000557656">
    <property type="component" value="Unassembled WGS sequence"/>
</dbReference>
<keyword evidence="2" id="KW-0489">Methyltransferase</keyword>
<evidence type="ECO:0000256" key="2">
    <source>
        <dbReference type="ARBA" id="ARBA00022603"/>
    </source>
</evidence>
<dbReference type="EC" id="2.1.1.72" evidence="1"/>
<dbReference type="Pfam" id="PF01555">
    <property type="entry name" value="N6_N4_Mtase"/>
    <property type="match status" value="1"/>
</dbReference>
<comment type="caution">
    <text evidence="6">The sequence shown here is derived from an EMBL/GenBank/DDBJ whole genome shotgun (WGS) entry which is preliminary data.</text>
</comment>
<protein>
    <recommendedName>
        <fullName evidence="1">site-specific DNA-methyltransferase (adenine-specific)</fullName>
        <ecNumber evidence="1">2.1.1.72</ecNumber>
    </recommendedName>
</protein>
<accession>A0ABX1UG68</accession>
<evidence type="ECO:0000259" key="5">
    <source>
        <dbReference type="Pfam" id="PF01555"/>
    </source>
</evidence>
<dbReference type="SUPFAM" id="SSF53335">
    <property type="entry name" value="S-adenosyl-L-methionine-dependent methyltransferases"/>
    <property type="match status" value="1"/>
</dbReference>
<proteinExistence type="predicted"/>
<feature type="domain" description="DNA methylase N-4/N-6" evidence="5">
    <location>
        <begin position="113"/>
        <end position="156"/>
    </location>
</feature>
<dbReference type="EMBL" id="JABEOV010000011">
    <property type="protein sequence ID" value="NNG53139.1"/>
    <property type="molecule type" value="Genomic_DNA"/>
</dbReference>